<feature type="compositionally biased region" description="Low complexity" evidence="1">
    <location>
        <begin position="97"/>
        <end position="121"/>
    </location>
</feature>
<evidence type="ECO:0000256" key="1">
    <source>
        <dbReference type="SAM" id="MobiDB-lite"/>
    </source>
</evidence>
<keyword evidence="2" id="KW-0472">Membrane</keyword>
<keyword evidence="4" id="KW-1185">Reference proteome</keyword>
<feature type="transmembrane region" description="Helical" evidence="2">
    <location>
        <begin position="32"/>
        <end position="52"/>
    </location>
</feature>
<evidence type="ECO:0000256" key="2">
    <source>
        <dbReference type="SAM" id="Phobius"/>
    </source>
</evidence>
<organism evidence="3 4">
    <name type="scientific">Planomonospora alba</name>
    <dbReference type="NCBI Taxonomy" id="161354"/>
    <lineage>
        <taxon>Bacteria</taxon>
        <taxon>Bacillati</taxon>
        <taxon>Actinomycetota</taxon>
        <taxon>Actinomycetes</taxon>
        <taxon>Streptosporangiales</taxon>
        <taxon>Streptosporangiaceae</taxon>
        <taxon>Planomonospora</taxon>
    </lineage>
</organism>
<accession>A0ABP6P5D4</accession>
<feature type="region of interest" description="Disordered" evidence="1">
    <location>
        <begin position="60"/>
        <end position="121"/>
    </location>
</feature>
<dbReference type="Proteomes" id="UP001500320">
    <property type="component" value="Unassembled WGS sequence"/>
</dbReference>
<protein>
    <submittedName>
        <fullName evidence="3">Uncharacterized protein</fullName>
    </submittedName>
</protein>
<keyword evidence="2" id="KW-1133">Transmembrane helix</keyword>
<sequence>MQVTSLPTLLLALVLAGPALWHAFVLRDLDVVTALTRYLLAVLVSAAMLGALRRITASYGPDGAEADGERADAMSVSVDRVNGPRRRATDRPPAPGAPAVTGELPATAPAALPAAPGEGRG</sequence>
<evidence type="ECO:0000313" key="4">
    <source>
        <dbReference type="Proteomes" id="UP001500320"/>
    </source>
</evidence>
<reference evidence="4" key="1">
    <citation type="journal article" date="2019" name="Int. J. Syst. Evol. Microbiol.">
        <title>The Global Catalogue of Microorganisms (GCM) 10K type strain sequencing project: providing services to taxonomists for standard genome sequencing and annotation.</title>
        <authorList>
            <consortium name="The Broad Institute Genomics Platform"/>
            <consortium name="The Broad Institute Genome Sequencing Center for Infectious Disease"/>
            <person name="Wu L."/>
            <person name="Ma J."/>
        </authorList>
    </citation>
    <scope>NUCLEOTIDE SEQUENCE [LARGE SCALE GENOMIC DNA]</scope>
    <source>
        <strain evidence="4">JCM 9373</strain>
    </source>
</reference>
<comment type="caution">
    <text evidence="3">The sequence shown here is derived from an EMBL/GenBank/DDBJ whole genome shotgun (WGS) entry which is preliminary data.</text>
</comment>
<gene>
    <name evidence="3" type="ORF">GCM10010466_67980</name>
</gene>
<keyword evidence="2" id="KW-0812">Transmembrane</keyword>
<name>A0ABP6P5D4_9ACTN</name>
<dbReference type="EMBL" id="BAAAUT010000116">
    <property type="protein sequence ID" value="GAA3167861.1"/>
    <property type="molecule type" value="Genomic_DNA"/>
</dbReference>
<proteinExistence type="predicted"/>
<dbReference type="RefSeq" id="WP_344866961.1">
    <property type="nucleotide sequence ID" value="NZ_BAAAUT010000116.1"/>
</dbReference>
<evidence type="ECO:0000313" key="3">
    <source>
        <dbReference type="EMBL" id="GAA3167861.1"/>
    </source>
</evidence>